<reference evidence="3" key="1">
    <citation type="submission" date="2013-02" db="EMBL/GenBank/DDBJ databases">
        <authorList>
            <person name="Hughes D."/>
        </authorList>
    </citation>
    <scope>NUCLEOTIDE SEQUENCE</scope>
    <source>
        <strain>Durham</strain>
        <strain evidence="3">NC isolate 2 -- Noor lab</strain>
    </source>
</reference>
<dbReference type="EMBL" id="CAQQ02036138">
    <property type="status" value="NOT_ANNOTATED_CDS"/>
    <property type="molecule type" value="Genomic_DNA"/>
</dbReference>
<reference evidence="2" key="2">
    <citation type="submission" date="2015-06" db="UniProtKB">
        <authorList>
            <consortium name="EnsemblMetazoa"/>
        </authorList>
    </citation>
    <scope>IDENTIFICATION</scope>
</reference>
<proteinExistence type="predicted"/>
<name>T1GEK9_MEGSC</name>
<keyword evidence="1" id="KW-0732">Signal</keyword>
<protein>
    <recommendedName>
        <fullName evidence="4">Saposin B-type domain-containing protein</fullName>
    </recommendedName>
</protein>
<dbReference type="Proteomes" id="UP000015102">
    <property type="component" value="Unassembled WGS sequence"/>
</dbReference>
<accession>T1GEK9</accession>
<evidence type="ECO:0000313" key="2">
    <source>
        <dbReference type="EnsemblMetazoa" id="MESCA001777-PA"/>
    </source>
</evidence>
<sequence length="122" mass="13519">MVKVLALYFILSAVMGTVFPALSDFENDNALRDDDKPELVPCTCGIFLSSQFKKGSPDPPEGSPALLQEINKVFACNQVGVRQCQSKCLEAIVPYLPTSHKILCASLDRDVHKERAYLFLQN</sequence>
<feature type="chain" id="PRO_5004576861" description="Saposin B-type domain-containing protein" evidence="1">
    <location>
        <begin position="17"/>
        <end position="122"/>
    </location>
</feature>
<feature type="signal peptide" evidence="1">
    <location>
        <begin position="1"/>
        <end position="16"/>
    </location>
</feature>
<dbReference type="EnsemblMetazoa" id="MESCA001777-RA">
    <property type="protein sequence ID" value="MESCA001777-PA"/>
    <property type="gene ID" value="MESCA001777"/>
</dbReference>
<organism evidence="2 3">
    <name type="scientific">Megaselia scalaris</name>
    <name type="common">Humpbacked fly</name>
    <name type="synonym">Phora scalaris</name>
    <dbReference type="NCBI Taxonomy" id="36166"/>
    <lineage>
        <taxon>Eukaryota</taxon>
        <taxon>Metazoa</taxon>
        <taxon>Ecdysozoa</taxon>
        <taxon>Arthropoda</taxon>
        <taxon>Hexapoda</taxon>
        <taxon>Insecta</taxon>
        <taxon>Pterygota</taxon>
        <taxon>Neoptera</taxon>
        <taxon>Endopterygota</taxon>
        <taxon>Diptera</taxon>
        <taxon>Brachycera</taxon>
        <taxon>Muscomorpha</taxon>
        <taxon>Platypezoidea</taxon>
        <taxon>Phoridae</taxon>
        <taxon>Megaseliini</taxon>
        <taxon>Megaselia</taxon>
    </lineage>
</organism>
<keyword evidence="3" id="KW-1185">Reference proteome</keyword>
<evidence type="ECO:0000313" key="3">
    <source>
        <dbReference type="Proteomes" id="UP000015102"/>
    </source>
</evidence>
<dbReference type="STRING" id="36166.T1GEK9"/>
<evidence type="ECO:0008006" key="4">
    <source>
        <dbReference type="Google" id="ProtNLM"/>
    </source>
</evidence>
<dbReference type="HOGENOM" id="CLU_2032410_0_0_1"/>
<dbReference type="AlphaFoldDB" id="T1GEK9"/>
<evidence type="ECO:0000256" key="1">
    <source>
        <dbReference type="SAM" id="SignalP"/>
    </source>
</evidence>